<comment type="similarity">
    <text evidence="1 10">Belongs to the class-I pyridine nucleotide-disulfide oxidoreductase family.</text>
</comment>
<organism evidence="13 14">
    <name type="scientific">Aerosticca soli</name>
    <dbReference type="NCBI Taxonomy" id="2010829"/>
    <lineage>
        <taxon>Bacteria</taxon>
        <taxon>Pseudomonadati</taxon>
        <taxon>Pseudomonadota</taxon>
        <taxon>Gammaproteobacteria</taxon>
        <taxon>Lysobacterales</taxon>
        <taxon>Rhodanobacteraceae</taxon>
        <taxon>Aerosticca</taxon>
    </lineage>
</organism>
<dbReference type="InterPro" id="IPR036188">
    <property type="entry name" value="FAD/NAD-bd_sf"/>
</dbReference>
<evidence type="ECO:0000256" key="7">
    <source>
        <dbReference type="PIRSR" id="PIRSR000350-2"/>
    </source>
</evidence>
<accession>A0A2Z6E5Q4</accession>
<evidence type="ECO:0000256" key="3">
    <source>
        <dbReference type="ARBA" id="ARBA00022827"/>
    </source>
</evidence>
<dbReference type="Pfam" id="PF07992">
    <property type="entry name" value="Pyr_redox_2"/>
    <property type="match status" value="1"/>
</dbReference>
<keyword evidence="5" id="KW-1015">Disulfide bond</keyword>
<dbReference type="PIRSF" id="PIRSF000350">
    <property type="entry name" value="Mercury_reductase_MerA"/>
    <property type="match status" value="1"/>
</dbReference>
<sequence length="447" mass="47867">MTACYDLVVLGAGSAGLSLALRAAEHGARVAICDPGRLGGTCVNVGCVPKKAFWYAAQWAQSQAFARTCGFRPAPEAALDWRLFRARREAYIASIRSRYAERLRAAGITLIGAHARLLASDLVETATGARLGAPRVAIATGARPLRPDLPGAELGMVSDDIFALERPPGRIAVVGGGYVAAECASLLQALGGEVELLVRGRLLAGFDEELVGHLAQAMQARGLRIRRQVEVRRVYRDGAVYLEEASGARLGPYDALLWAVGRVPNSDLPGLDRLGIALDERRRIRVDRYQETAVAGVCALGDVSDNRALTPVAIAAGHALAERWFGGRPDAHLEQEFVPSVAFTDPPLGGVGLDETQARARYGEAVQAHVHAFVPMSQALADGEERSWVKMLCVGQEERVVGLHAFGPGVDEYLQGFAVAMRQGLTRRDLRAAIAIHPTAAEELLLH</sequence>
<keyword evidence="14" id="KW-1185">Reference proteome</keyword>
<proteinExistence type="inferred from homology"/>
<dbReference type="GO" id="GO:0004362">
    <property type="term" value="F:glutathione-disulfide reductase (NADPH) activity"/>
    <property type="evidence" value="ECO:0007669"/>
    <property type="project" value="TreeGrafter"/>
</dbReference>
<evidence type="ECO:0000256" key="4">
    <source>
        <dbReference type="ARBA" id="ARBA00023002"/>
    </source>
</evidence>
<feature type="active site" description="Proton acceptor" evidence="7">
    <location>
        <position position="437"/>
    </location>
</feature>
<dbReference type="InterPro" id="IPR004099">
    <property type="entry name" value="Pyr_nucl-diS_OxRdtase_dimer"/>
</dbReference>
<feature type="binding site" evidence="8">
    <location>
        <position position="51"/>
    </location>
    <ligand>
        <name>FAD</name>
        <dbReference type="ChEBI" id="CHEBI:57692"/>
    </ligand>
</feature>
<comment type="cofactor">
    <cofactor evidence="8">
        <name>FAD</name>
        <dbReference type="ChEBI" id="CHEBI:57692"/>
    </cofactor>
    <text evidence="8">Binds 1 FAD per subunit.</text>
</comment>
<dbReference type="PRINTS" id="PR00368">
    <property type="entry name" value="FADPNR"/>
</dbReference>
<feature type="domain" description="Pyridine nucleotide-disulphide oxidoreductase dimerisation" evidence="11">
    <location>
        <begin position="338"/>
        <end position="444"/>
    </location>
</feature>
<evidence type="ECO:0000256" key="2">
    <source>
        <dbReference type="ARBA" id="ARBA00022630"/>
    </source>
</evidence>
<evidence type="ECO:0000313" key="14">
    <source>
        <dbReference type="Proteomes" id="UP000270530"/>
    </source>
</evidence>
<name>A0A2Z6E5Q4_9GAMM</name>
<evidence type="ECO:0000259" key="11">
    <source>
        <dbReference type="Pfam" id="PF02852"/>
    </source>
</evidence>
<dbReference type="Proteomes" id="UP000270530">
    <property type="component" value="Chromosome"/>
</dbReference>
<dbReference type="PROSITE" id="PS00076">
    <property type="entry name" value="PYRIDINE_REDOX_1"/>
    <property type="match status" value="1"/>
</dbReference>
<keyword evidence="4 10" id="KW-0560">Oxidoreductase</keyword>
<protein>
    <submittedName>
        <fullName evidence="13">Glutathione reductase</fullName>
    </submittedName>
</protein>
<dbReference type="GO" id="GO:0006749">
    <property type="term" value="P:glutathione metabolic process"/>
    <property type="evidence" value="ECO:0007669"/>
    <property type="project" value="TreeGrafter"/>
</dbReference>
<feature type="domain" description="FAD/NAD(P)-binding" evidence="12">
    <location>
        <begin position="5"/>
        <end position="317"/>
    </location>
</feature>
<keyword evidence="3 8" id="KW-0274">FAD</keyword>
<evidence type="ECO:0000256" key="10">
    <source>
        <dbReference type="RuleBase" id="RU003691"/>
    </source>
</evidence>
<gene>
    <name evidence="13" type="ORF">ALSL_1387</name>
</gene>
<feature type="disulfide bond" description="Redox-active" evidence="9">
    <location>
        <begin position="42"/>
        <end position="47"/>
    </location>
</feature>
<dbReference type="AlphaFoldDB" id="A0A2Z6E5Q4"/>
<reference evidence="14" key="1">
    <citation type="submission" date="2018-04" db="EMBL/GenBank/DDBJ databases">
        <authorList>
            <person name="Watanabe M."/>
            <person name="Kojima H."/>
        </authorList>
    </citation>
    <scope>NUCLEOTIDE SEQUENCE [LARGE SCALE GENOMIC DNA]</scope>
    <source>
        <strain evidence="14">Dysh456</strain>
    </source>
</reference>
<dbReference type="KEGG" id="rbd:ALSL_1387"/>
<dbReference type="InterPro" id="IPR012999">
    <property type="entry name" value="Pyr_OxRdtase_I_AS"/>
</dbReference>
<dbReference type="GO" id="GO:0005829">
    <property type="term" value="C:cytosol"/>
    <property type="evidence" value="ECO:0007669"/>
    <property type="project" value="TreeGrafter"/>
</dbReference>
<keyword evidence="2 10" id="KW-0285">Flavoprotein</keyword>
<dbReference type="Gene3D" id="3.30.390.30">
    <property type="match status" value="1"/>
</dbReference>
<dbReference type="Pfam" id="PF02852">
    <property type="entry name" value="Pyr_redox_dim"/>
    <property type="match status" value="1"/>
</dbReference>
<reference evidence="14" key="2">
    <citation type="submission" date="2018-06" db="EMBL/GenBank/DDBJ databases">
        <title>Genome sequence of Rhodanobacteraceae bacterium strain Dysh456.</title>
        <authorList>
            <person name="Fukui M."/>
        </authorList>
    </citation>
    <scope>NUCLEOTIDE SEQUENCE [LARGE SCALE GENOMIC DNA]</scope>
    <source>
        <strain evidence="14">Dysh456</strain>
    </source>
</reference>
<keyword evidence="8" id="KW-0520">NAD</keyword>
<dbReference type="InterPro" id="IPR046952">
    <property type="entry name" value="GSHR/TRXR-like"/>
</dbReference>
<dbReference type="GO" id="GO:0050660">
    <property type="term" value="F:flavin adenine dinucleotide binding"/>
    <property type="evidence" value="ECO:0007669"/>
    <property type="project" value="InterPro"/>
</dbReference>
<feature type="binding site" evidence="8">
    <location>
        <position position="261"/>
    </location>
    <ligand>
        <name>NAD(+)</name>
        <dbReference type="ChEBI" id="CHEBI:57540"/>
    </ligand>
</feature>
<dbReference type="InterPro" id="IPR001100">
    <property type="entry name" value="Pyr_nuc-diS_OxRdtase"/>
</dbReference>
<dbReference type="InterPro" id="IPR023753">
    <property type="entry name" value="FAD/NAD-binding_dom"/>
</dbReference>
<dbReference type="PANTHER" id="PTHR42737:SF2">
    <property type="entry name" value="GLUTATHIONE REDUCTASE"/>
    <property type="match status" value="1"/>
</dbReference>
<feature type="binding site" evidence="8">
    <location>
        <position position="302"/>
    </location>
    <ligand>
        <name>FAD</name>
        <dbReference type="ChEBI" id="CHEBI:57692"/>
    </ligand>
</feature>
<keyword evidence="8" id="KW-0547">Nucleotide-binding</keyword>
<dbReference type="PANTHER" id="PTHR42737">
    <property type="entry name" value="GLUTATHIONE REDUCTASE"/>
    <property type="match status" value="1"/>
</dbReference>
<dbReference type="GO" id="GO:0045454">
    <property type="term" value="P:cell redox homeostasis"/>
    <property type="evidence" value="ECO:0007669"/>
    <property type="project" value="InterPro"/>
</dbReference>
<evidence type="ECO:0000256" key="9">
    <source>
        <dbReference type="PIRSR" id="PIRSR000350-4"/>
    </source>
</evidence>
<dbReference type="InterPro" id="IPR016156">
    <property type="entry name" value="FAD/NAD-linked_Rdtase_dimer_sf"/>
</dbReference>
<evidence type="ECO:0000256" key="5">
    <source>
        <dbReference type="ARBA" id="ARBA00023157"/>
    </source>
</evidence>
<evidence type="ECO:0000256" key="8">
    <source>
        <dbReference type="PIRSR" id="PIRSR000350-3"/>
    </source>
</evidence>
<evidence type="ECO:0000259" key="12">
    <source>
        <dbReference type="Pfam" id="PF07992"/>
    </source>
</evidence>
<keyword evidence="6 10" id="KW-0676">Redox-active center</keyword>
<dbReference type="OrthoDB" id="6132190at2"/>
<dbReference type="EMBL" id="AP018560">
    <property type="protein sequence ID" value="BBD80044.1"/>
    <property type="molecule type" value="Genomic_DNA"/>
</dbReference>
<dbReference type="SUPFAM" id="SSF51905">
    <property type="entry name" value="FAD/NAD(P)-binding domain"/>
    <property type="match status" value="1"/>
</dbReference>
<dbReference type="Gene3D" id="3.50.50.60">
    <property type="entry name" value="FAD/NAD(P)-binding domain"/>
    <property type="match status" value="2"/>
</dbReference>
<dbReference type="PRINTS" id="PR00411">
    <property type="entry name" value="PNDRDTASEI"/>
</dbReference>
<dbReference type="SUPFAM" id="SSF55424">
    <property type="entry name" value="FAD/NAD-linked reductases, dimerisation (C-terminal) domain"/>
    <property type="match status" value="1"/>
</dbReference>
<evidence type="ECO:0000313" key="13">
    <source>
        <dbReference type="EMBL" id="BBD80044.1"/>
    </source>
</evidence>
<dbReference type="RefSeq" id="WP_126537712.1">
    <property type="nucleotide sequence ID" value="NZ_AP018560.1"/>
</dbReference>
<evidence type="ECO:0000256" key="6">
    <source>
        <dbReference type="ARBA" id="ARBA00023284"/>
    </source>
</evidence>
<feature type="binding site" evidence="8">
    <location>
        <begin position="175"/>
        <end position="182"/>
    </location>
    <ligand>
        <name>NAD(+)</name>
        <dbReference type="ChEBI" id="CHEBI:57540"/>
    </ligand>
</feature>
<dbReference type="GO" id="GO:0034599">
    <property type="term" value="P:cellular response to oxidative stress"/>
    <property type="evidence" value="ECO:0007669"/>
    <property type="project" value="TreeGrafter"/>
</dbReference>
<evidence type="ECO:0000256" key="1">
    <source>
        <dbReference type="ARBA" id="ARBA00007532"/>
    </source>
</evidence>